<proteinExistence type="predicted"/>
<evidence type="ECO:0000313" key="1">
    <source>
        <dbReference type="EMBL" id="JAH83220.1"/>
    </source>
</evidence>
<dbReference type="AlphaFoldDB" id="A0A0E9W0Y3"/>
<name>A0A0E9W0Y3_ANGAN</name>
<organism evidence="1">
    <name type="scientific">Anguilla anguilla</name>
    <name type="common">European freshwater eel</name>
    <name type="synonym">Muraena anguilla</name>
    <dbReference type="NCBI Taxonomy" id="7936"/>
    <lineage>
        <taxon>Eukaryota</taxon>
        <taxon>Metazoa</taxon>
        <taxon>Chordata</taxon>
        <taxon>Craniata</taxon>
        <taxon>Vertebrata</taxon>
        <taxon>Euteleostomi</taxon>
        <taxon>Actinopterygii</taxon>
        <taxon>Neopterygii</taxon>
        <taxon>Teleostei</taxon>
        <taxon>Anguilliformes</taxon>
        <taxon>Anguillidae</taxon>
        <taxon>Anguilla</taxon>
    </lineage>
</organism>
<dbReference type="EMBL" id="GBXM01025357">
    <property type="protein sequence ID" value="JAH83220.1"/>
    <property type="molecule type" value="Transcribed_RNA"/>
</dbReference>
<sequence>MISSCQPAVPWPALSKGTLHSFLVLQREMNIRLALTSDNLFMNEAQRKTVPLQVQFTPQLKWLKWLY</sequence>
<accession>A0A0E9W0Y3</accession>
<reference evidence="1" key="1">
    <citation type="submission" date="2014-11" db="EMBL/GenBank/DDBJ databases">
        <authorList>
            <person name="Amaro Gonzalez C."/>
        </authorList>
    </citation>
    <scope>NUCLEOTIDE SEQUENCE</scope>
</reference>
<reference evidence="1" key="2">
    <citation type="journal article" date="2015" name="Fish Shellfish Immunol.">
        <title>Early steps in the European eel (Anguilla anguilla)-Vibrio vulnificus interaction in the gills: Role of the RtxA13 toxin.</title>
        <authorList>
            <person name="Callol A."/>
            <person name="Pajuelo D."/>
            <person name="Ebbesson L."/>
            <person name="Teles M."/>
            <person name="MacKenzie S."/>
            <person name="Amaro C."/>
        </authorList>
    </citation>
    <scope>NUCLEOTIDE SEQUENCE</scope>
</reference>
<protein>
    <submittedName>
        <fullName evidence="1">Uncharacterized protein</fullName>
    </submittedName>
</protein>